<accession>A0ABN0NWP6</accession>
<evidence type="ECO:0000256" key="1">
    <source>
        <dbReference type="SAM" id="MobiDB-lite"/>
    </source>
</evidence>
<feature type="region of interest" description="Disordered" evidence="1">
    <location>
        <begin position="229"/>
        <end position="278"/>
    </location>
</feature>
<dbReference type="PANTHER" id="PTHR34700:SF4">
    <property type="entry name" value="PHAGE-LIKE ELEMENT PBSX PROTEIN XKDP"/>
    <property type="match status" value="1"/>
</dbReference>
<keyword evidence="4" id="KW-1185">Reference proteome</keyword>
<keyword evidence="2" id="KW-0732">Signal</keyword>
<proteinExistence type="predicted"/>
<dbReference type="InterPro" id="IPR036779">
    <property type="entry name" value="LysM_dom_sf"/>
</dbReference>
<feature type="compositionally biased region" description="Polar residues" evidence="1">
    <location>
        <begin position="253"/>
        <end position="267"/>
    </location>
</feature>
<evidence type="ECO:0000313" key="3">
    <source>
        <dbReference type="EMBL" id="ERJ91769.1"/>
    </source>
</evidence>
<dbReference type="InterPro" id="IPR052196">
    <property type="entry name" value="Bact_Kbp"/>
</dbReference>
<dbReference type="Proteomes" id="UP000016649">
    <property type="component" value="Unassembled WGS sequence"/>
</dbReference>
<comment type="caution">
    <text evidence="3">The sequence shown here is derived from an EMBL/GenBank/DDBJ whole genome shotgun (WGS) entry which is preliminary data.</text>
</comment>
<dbReference type="EMBL" id="AWVH01000042">
    <property type="protein sequence ID" value="ERJ91769.1"/>
    <property type="molecule type" value="Genomic_DNA"/>
</dbReference>
<evidence type="ECO:0000313" key="4">
    <source>
        <dbReference type="Proteomes" id="UP000016649"/>
    </source>
</evidence>
<dbReference type="Gene3D" id="3.10.350.10">
    <property type="entry name" value="LysM domain"/>
    <property type="match status" value="1"/>
</dbReference>
<sequence>MKKTILIVLAVLAVCAVAVSAASYMDNPYQKLAREYKAKSEKAFDEGEYDAAVEYSALAEENADLSDEYVAEMLAKYEANTRIIYARNKLLYAKNLKADVYYPMAFGAAQKALDNALLAYELKNWGTATLYAEECINALEGIKEVKALPQYYIVTPWARSKDCYWNISGKPFIYNNPLLWENLYQANKSSMKDPANPDLIYPGMKMLIPSLTGEIREGVYSPSVKYDPYNSKASPKADAMPKRDTMSAEENMENTSGENSQMSTEISDSMYGAQSPKN</sequence>
<name>A0ABN0NWP6_TRELE</name>
<feature type="chain" id="PRO_5045744030" description="DUF4398 domain-containing protein" evidence="2">
    <location>
        <begin position="22"/>
        <end position="278"/>
    </location>
</feature>
<reference evidence="3 4" key="1">
    <citation type="submission" date="2013-08" db="EMBL/GenBank/DDBJ databases">
        <authorList>
            <person name="Weinstock G."/>
            <person name="Sodergren E."/>
            <person name="Wylie T."/>
            <person name="Fulton L."/>
            <person name="Fulton R."/>
            <person name="Fronick C."/>
            <person name="O'Laughlin M."/>
            <person name="Godfrey J."/>
            <person name="Miner T."/>
            <person name="Herter B."/>
            <person name="Appelbaum E."/>
            <person name="Cordes M."/>
            <person name="Lek S."/>
            <person name="Wollam A."/>
            <person name="Pepin K.H."/>
            <person name="Palsikar V.B."/>
            <person name="Mitreva M."/>
            <person name="Wilson R.K."/>
        </authorList>
    </citation>
    <scope>NUCLEOTIDE SEQUENCE [LARGE SCALE GENOMIC DNA]</scope>
    <source>
        <strain evidence="3 4">ATCC 700332</strain>
    </source>
</reference>
<organism evidence="3 4">
    <name type="scientific">Treponema lecithinolyticum ATCC 700332</name>
    <dbReference type="NCBI Taxonomy" id="1321815"/>
    <lineage>
        <taxon>Bacteria</taxon>
        <taxon>Pseudomonadati</taxon>
        <taxon>Spirochaetota</taxon>
        <taxon>Spirochaetia</taxon>
        <taxon>Spirochaetales</taxon>
        <taxon>Treponemataceae</taxon>
        <taxon>Treponema</taxon>
    </lineage>
</organism>
<feature type="signal peptide" evidence="2">
    <location>
        <begin position="1"/>
        <end position="21"/>
    </location>
</feature>
<gene>
    <name evidence="3" type="ORF">HMPREF9193_01929</name>
</gene>
<evidence type="ECO:0008006" key="5">
    <source>
        <dbReference type="Google" id="ProtNLM"/>
    </source>
</evidence>
<dbReference type="PANTHER" id="PTHR34700">
    <property type="entry name" value="POTASSIUM BINDING PROTEIN KBP"/>
    <property type="match status" value="1"/>
</dbReference>
<dbReference type="RefSeq" id="WP_021688143.1">
    <property type="nucleotide sequence ID" value="NZ_KI260571.1"/>
</dbReference>
<evidence type="ECO:0000256" key="2">
    <source>
        <dbReference type="SAM" id="SignalP"/>
    </source>
</evidence>
<protein>
    <recommendedName>
        <fullName evidence="5">DUF4398 domain-containing protein</fullName>
    </recommendedName>
</protein>